<organism evidence="2 3">
    <name type="scientific">Streptomyces siamensis</name>
    <dbReference type="NCBI Taxonomy" id="1274986"/>
    <lineage>
        <taxon>Bacteria</taxon>
        <taxon>Bacillati</taxon>
        <taxon>Actinomycetota</taxon>
        <taxon>Actinomycetes</taxon>
        <taxon>Kitasatosporales</taxon>
        <taxon>Streptomycetaceae</taxon>
        <taxon>Streptomyces</taxon>
    </lineage>
</organism>
<dbReference type="RefSeq" id="WP_345657337.1">
    <property type="nucleotide sequence ID" value="NZ_BAABKB010000039.1"/>
</dbReference>
<evidence type="ECO:0000256" key="1">
    <source>
        <dbReference type="SAM" id="Phobius"/>
    </source>
</evidence>
<name>A0ABP9JKN6_9ACTN</name>
<keyword evidence="3" id="KW-1185">Reference proteome</keyword>
<dbReference type="EMBL" id="BAABKB010000039">
    <property type="protein sequence ID" value="GAA5032799.1"/>
    <property type="molecule type" value="Genomic_DNA"/>
</dbReference>
<keyword evidence="1" id="KW-0472">Membrane</keyword>
<keyword evidence="1" id="KW-0812">Transmembrane</keyword>
<proteinExistence type="predicted"/>
<feature type="transmembrane region" description="Helical" evidence="1">
    <location>
        <begin position="106"/>
        <end position="131"/>
    </location>
</feature>
<evidence type="ECO:0000313" key="3">
    <source>
        <dbReference type="Proteomes" id="UP001501759"/>
    </source>
</evidence>
<keyword evidence="1" id="KW-1133">Transmembrane helix</keyword>
<protein>
    <recommendedName>
        <fullName evidence="4">DUF2335 domain-containing protein</fullName>
    </recommendedName>
</protein>
<sequence>MSSPNPSPGVPTPQGQPLGERNFLEELLAEAVLDLAGRRGEAAVAEAVLDFKRHQIAVIEDDLHRRRQRIAVIEADVRVLQRHQRARQRMRSRRARRRRVLRAARTCTRIALTAFGCFSFTVATYLFIHGLPGSTEMFGAAASAWAAAIALPPVR</sequence>
<dbReference type="Proteomes" id="UP001501759">
    <property type="component" value="Unassembled WGS sequence"/>
</dbReference>
<evidence type="ECO:0000313" key="2">
    <source>
        <dbReference type="EMBL" id="GAA5032799.1"/>
    </source>
</evidence>
<reference evidence="3" key="1">
    <citation type="journal article" date="2019" name="Int. J. Syst. Evol. Microbiol.">
        <title>The Global Catalogue of Microorganisms (GCM) 10K type strain sequencing project: providing services to taxonomists for standard genome sequencing and annotation.</title>
        <authorList>
            <consortium name="The Broad Institute Genomics Platform"/>
            <consortium name="The Broad Institute Genome Sequencing Center for Infectious Disease"/>
            <person name="Wu L."/>
            <person name="Ma J."/>
        </authorList>
    </citation>
    <scope>NUCLEOTIDE SEQUENCE [LARGE SCALE GENOMIC DNA]</scope>
    <source>
        <strain evidence="3">JCM 18409</strain>
    </source>
</reference>
<gene>
    <name evidence="2" type="ORF">GCM10023335_75630</name>
</gene>
<accession>A0ABP9JKN6</accession>
<evidence type="ECO:0008006" key="4">
    <source>
        <dbReference type="Google" id="ProtNLM"/>
    </source>
</evidence>
<comment type="caution">
    <text evidence="2">The sequence shown here is derived from an EMBL/GenBank/DDBJ whole genome shotgun (WGS) entry which is preliminary data.</text>
</comment>